<dbReference type="Proteomes" id="UP001596514">
    <property type="component" value="Unassembled WGS sequence"/>
</dbReference>
<dbReference type="Pfam" id="PF01345">
    <property type="entry name" value="DUF11"/>
    <property type="match status" value="1"/>
</dbReference>
<dbReference type="CDD" id="cd00146">
    <property type="entry name" value="PKD"/>
    <property type="match status" value="1"/>
</dbReference>
<dbReference type="InterPro" id="IPR000601">
    <property type="entry name" value="PKD_dom"/>
</dbReference>
<dbReference type="PROSITE" id="PS50093">
    <property type="entry name" value="PKD"/>
    <property type="match status" value="3"/>
</dbReference>
<feature type="domain" description="PKD" evidence="2">
    <location>
        <begin position="1904"/>
        <end position="1971"/>
    </location>
</feature>
<evidence type="ECO:0000256" key="1">
    <source>
        <dbReference type="SAM" id="MobiDB-lite"/>
    </source>
</evidence>
<accession>A0ABW2STP3</accession>
<evidence type="ECO:0000259" key="2">
    <source>
        <dbReference type="PROSITE" id="PS50093"/>
    </source>
</evidence>
<reference evidence="4" key="1">
    <citation type="journal article" date="2019" name="Int. J. Syst. Evol. Microbiol.">
        <title>The Global Catalogue of Microorganisms (GCM) 10K type strain sequencing project: providing services to taxonomists for standard genome sequencing and annotation.</title>
        <authorList>
            <consortium name="The Broad Institute Genomics Platform"/>
            <consortium name="The Broad Institute Genome Sequencing Center for Infectious Disease"/>
            <person name="Wu L."/>
            <person name="Ma J."/>
        </authorList>
    </citation>
    <scope>NUCLEOTIDE SEQUENCE [LARGE SCALE GENOMIC DNA]</scope>
    <source>
        <strain evidence="4">JCM 10083</strain>
    </source>
</reference>
<keyword evidence="4" id="KW-1185">Reference proteome</keyword>
<proteinExistence type="predicted"/>
<dbReference type="Pfam" id="PF18911">
    <property type="entry name" value="PKD_4"/>
    <property type="match status" value="3"/>
</dbReference>
<feature type="region of interest" description="Disordered" evidence="1">
    <location>
        <begin position="680"/>
        <end position="700"/>
    </location>
</feature>
<dbReference type="SUPFAM" id="SSF49299">
    <property type="entry name" value="PKD domain"/>
    <property type="match status" value="3"/>
</dbReference>
<protein>
    <submittedName>
        <fullName evidence="3">PKD domain-containing protein</fullName>
    </submittedName>
</protein>
<dbReference type="InterPro" id="IPR044060">
    <property type="entry name" value="Bacterial_rp_domain"/>
</dbReference>
<dbReference type="InterPro" id="IPR029058">
    <property type="entry name" value="AB_hydrolase_fold"/>
</dbReference>
<dbReference type="SUPFAM" id="SSF53474">
    <property type="entry name" value="alpha/beta-Hydrolases"/>
    <property type="match status" value="1"/>
</dbReference>
<name>A0ABW2STP3_9ACTN</name>
<feature type="domain" description="PKD" evidence="2">
    <location>
        <begin position="1731"/>
        <end position="1783"/>
    </location>
</feature>
<evidence type="ECO:0000313" key="4">
    <source>
        <dbReference type="Proteomes" id="UP001596514"/>
    </source>
</evidence>
<sequence length="2123" mass="219963">MAAAESGVKLIDLGSLEGNSAYLNSINNKGQVAGAIGNVNYPSRPPKAVLFSDGSVTDIHGSLSGDIGASIAWDVNDDGAVVVTTGDTTRSFLFKDGKATPLDGRGLAINDRGQIAGMGWIRDADGSLLKLQAFKDQYFEPSSLNNSGSVVGFADIDPGPLIGFSAFRTKPGEPLNMSRDLLKFAGTDTRATGVNDEGQVSGYGKDGGVDIPIIWDGGGRAVEQTTPFGGRVEAINNSGIGAGMMYASNGGPRAAIYVNGHGTDLTDPVRAAGWDVNLRYATGINDLGQVAVVGRYDSSLEDHAFLLDLGLTPPTIKSLKLETRLYPLKEWVPVPENGTVDGNEVRITVETVNRTDQPASAQLQLVEDVSAKTLPGGRIDLIFAPNETITRQVVWDTAGFAWHKGRARSERAMTAQLFTGGDRSVSRTEPIIVRPKPAVLVHGFKSDAEETWGDYASILASAHPGLKKYAVDTLETGNVWLPFKGTLNLLDNAKEVADYVEEVREKEGANHVDLIGHGMGGLIARGYIFTLMPKSWDGKPAVNRMLQMGTPNRGTPCADMIIAGLGKVNAPMSYWPALLETSEHYAKTVLNKYVTDLKGVTASNLVGVGNGVYCTGFDEDGDVTLPTEDGDSYVPESSAKFTYTDIPYTLTSHSKMPANSLSYIQTRLASVLASTSNPGGVEFGPNMRPDAKSAEDVAGERDEGTALATAAEGDGDAVVNAASTFATPTVTVAPGETVSVPLDVPSGTGFGVTGVLPATVGMLLRDPSGKPAASYAGGGDAAKQPIQGLRVAKPQAGAWKLELTNTGTEPVTAGVVAWVAGNPVKVAVKVRQPSEDGRVKVSATVTDDGRPVTGAPVKAVLLAEDATRVELTLSDDGAGGDGSADDGVYGGTSEPLADGVYAVTVKADTAKGVRDALDVIEVKQPDTREFALTLSAGPGGSVAASPAQEVYRPGTTVTVTATPEAGRVPIGWVVDGQERGAGALTLVMNEAHTVEARFGTYKVTEIGTLPGGDASRTYVETLNDRGQVAATVTKDGKAHAVRWQDGQVTELGGPACTDGSSSTDRCGAGALGINQAGDVSGWAVASVNGRNSRHAVIWRNDGSVTDLQPGNSATNTVSAAIAVNDNGQVFGDAGVRRYVIWDRGAAVALPSEYAEGLGYDDDPYSNHLPRINGRGAVTGGYAIGRDAAGLPQDSGPAVYTDGVLTKLAGTVEGCAATAGQTSDINNAGLVVGTLRCGRDEGKTIKRAHVWKDGKPTDLGVGEATAVNDNGVIVGFEQEPYLGWHKQPMMWVDGTKYPLAGVLSRPLCPQDALKTIQPCMGVRKVQDINSSGQILVQGYVRDRSPDSEGFPERDRSFLLTPTTAQADLEVSAAVSATEPGPGAKVTWTATVTNTGEDTATDVRLDVFTPPGVTGAACDTWRGKCAPIKGGFRNTVKVLEKGWSATVEVSATIPAGTADGTEFKTHAMADSLAVSDPKIENNGAEVTSTVRPLLNTAGVNWADAVQIGQVSQPYAVTLTNRLNDPIPLRVIAAGGPFTQTNDCPVELAVGKACTVQVRFAPTVEGPAGGALTFTTAEGAEPAFTVSLTGQGAKAGGTPVVQVPAAPVRGTVGKPFTLKIPFTDGDAGDTHTAKVAWGDGPPVEAEVTQRPGGGTIEVTRTFTTPRTGTALVMVTDSGGALGTAAVPYLIEEAAANTAPVLDAGGDVELTAGERLRRVVTFTDPDSTSWSARVDYGDGAGPRPVTPDGARQITLEHQWATAGTYPVTVTVKDDGGLEATATFQATVVSADTPNQAPVVTLETHFDTVEAGSGWVGMGSFVDPDSSSWTYSADYGDGAGPRPLPLTAGQLKLQHVYASAGDHTVVLAVTDDKGATGTARLTVHVTNAAPEVTVKAPAAGKIVAVGTPVSLNASFTDPGTADTHTATWTVGTQQVAAAVAEDGGKGTVTGSHTFTKAGRYPIAVTVTDDYGGAASADTVDGATMYVLVYDPVSSLVGAGQMTSPAGACRLSTACAKEGTATFAVTARYPRKATTPSGALNYQAPDFKLRDTSYTVLAAADGTTILRGKARVNDSTDVSFEITAVDSGKPLDRTDQLRVRAWDKNGKLVYDNQPTGSTSPVTGVIRVSG</sequence>
<dbReference type="InterPro" id="IPR035986">
    <property type="entry name" value="PKD_dom_sf"/>
</dbReference>
<dbReference type="NCBIfam" id="NF041940">
    <property type="entry name" value="choice_anch_X"/>
    <property type="match status" value="1"/>
</dbReference>
<dbReference type="InterPro" id="IPR013783">
    <property type="entry name" value="Ig-like_fold"/>
</dbReference>
<dbReference type="SMART" id="SM00089">
    <property type="entry name" value="PKD"/>
    <property type="match status" value="3"/>
</dbReference>
<dbReference type="EMBL" id="JBHTEE010000001">
    <property type="protein sequence ID" value="MFC7599640.1"/>
    <property type="molecule type" value="Genomic_DNA"/>
</dbReference>
<gene>
    <name evidence="3" type="ORF">ACFQVD_05900</name>
</gene>
<evidence type="ECO:0000313" key="3">
    <source>
        <dbReference type="EMBL" id="MFC7599640.1"/>
    </source>
</evidence>
<feature type="domain" description="PKD" evidence="2">
    <location>
        <begin position="1825"/>
        <end position="1881"/>
    </location>
</feature>
<dbReference type="RefSeq" id="WP_343977984.1">
    <property type="nucleotide sequence ID" value="NZ_BAAAGK010000158.1"/>
</dbReference>
<dbReference type="Pfam" id="PF18998">
    <property type="entry name" value="Flg_new_2"/>
    <property type="match status" value="1"/>
</dbReference>
<dbReference type="Gene3D" id="3.40.50.1820">
    <property type="entry name" value="alpha/beta hydrolase"/>
    <property type="match status" value="1"/>
</dbReference>
<comment type="caution">
    <text evidence="3">The sequence shown here is derived from an EMBL/GenBank/DDBJ whole genome shotgun (WGS) entry which is preliminary data.</text>
</comment>
<feature type="compositionally biased region" description="Basic and acidic residues" evidence="1">
    <location>
        <begin position="689"/>
        <end position="700"/>
    </location>
</feature>
<organism evidence="3 4">
    <name type="scientific">Streptosporangium amethystogenes subsp. fukuiense</name>
    <dbReference type="NCBI Taxonomy" id="698418"/>
    <lineage>
        <taxon>Bacteria</taxon>
        <taxon>Bacillati</taxon>
        <taxon>Actinomycetota</taxon>
        <taxon>Actinomycetes</taxon>
        <taxon>Streptosporangiales</taxon>
        <taxon>Streptosporangiaceae</taxon>
        <taxon>Streptosporangium</taxon>
    </lineage>
</organism>
<dbReference type="InterPro" id="IPR001434">
    <property type="entry name" value="OmcB-like_DUF11"/>
</dbReference>
<dbReference type="InterPro" id="IPR022409">
    <property type="entry name" value="PKD/Chitinase_dom"/>
</dbReference>
<dbReference type="Gene3D" id="2.60.40.10">
    <property type="entry name" value="Immunoglobulins"/>
    <property type="match status" value="5"/>
</dbReference>
<dbReference type="Pfam" id="PF02089">
    <property type="entry name" value="Palm_thioest"/>
    <property type="match status" value="1"/>
</dbReference>